<comment type="caution">
    <text evidence="2">The sequence shown here is derived from an EMBL/GenBank/DDBJ whole genome shotgun (WGS) entry which is preliminary data.</text>
</comment>
<reference evidence="2 3" key="1">
    <citation type="submission" date="2021-06" db="EMBL/GenBank/DDBJ databases">
        <authorList>
            <person name="Kallberg Y."/>
            <person name="Tangrot J."/>
            <person name="Rosling A."/>
        </authorList>
    </citation>
    <scope>NUCLEOTIDE SEQUENCE [LARGE SCALE GENOMIC DNA]</scope>
    <source>
        <strain evidence="2 3">120-4 pot B 10/14</strain>
    </source>
</reference>
<evidence type="ECO:0000313" key="3">
    <source>
        <dbReference type="Proteomes" id="UP000789901"/>
    </source>
</evidence>
<protein>
    <submittedName>
        <fullName evidence="2">6244_t:CDS:1</fullName>
    </submittedName>
</protein>
<evidence type="ECO:0000313" key="2">
    <source>
        <dbReference type="EMBL" id="CAG8654288.1"/>
    </source>
</evidence>
<evidence type="ECO:0000256" key="1">
    <source>
        <dbReference type="SAM" id="MobiDB-lite"/>
    </source>
</evidence>
<keyword evidence="3" id="KW-1185">Reference proteome</keyword>
<feature type="region of interest" description="Disordered" evidence="1">
    <location>
        <begin position="41"/>
        <end position="71"/>
    </location>
</feature>
<proteinExistence type="predicted"/>
<gene>
    <name evidence="2" type="ORF">GMARGA_LOCUS9522</name>
</gene>
<sequence length="232" mass="26740">SSGTLAIADMLGNNFEIILPINILLLFEGKIQKKCIRESTNKPSNKKSFVLRSQPDSKKAKNWEKKHSHKQIHIHQSTITMNISRNIKNITARTISSETLIVRIFNKFIINKNGTFISGTLIPKRDHTKIQRSIGQEFADLDSTCSNFDHEEVFSQTIGQMQNYKWEGYTLSNISATILEIGFLEVVGNALYADIKKLSEDTEKVFKCIQISIYYQCQYKYHIEQQNKKYLL</sequence>
<feature type="non-terminal residue" evidence="2">
    <location>
        <position position="1"/>
    </location>
</feature>
<accession>A0ABN7US20</accession>
<dbReference type="Proteomes" id="UP000789901">
    <property type="component" value="Unassembled WGS sequence"/>
</dbReference>
<feature type="compositionally biased region" description="Basic and acidic residues" evidence="1">
    <location>
        <begin position="55"/>
        <end position="65"/>
    </location>
</feature>
<name>A0ABN7US20_GIGMA</name>
<dbReference type="EMBL" id="CAJVQB010005148">
    <property type="protein sequence ID" value="CAG8654288.1"/>
    <property type="molecule type" value="Genomic_DNA"/>
</dbReference>
<organism evidence="2 3">
    <name type="scientific">Gigaspora margarita</name>
    <dbReference type="NCBI Taxonomy" id="4874"/>
    <lineage>
        <taxon>Eukaryota</taxon>
        <taxon>Fungi</taxon>
        <taxon>Fungi incertae sedis</taxon>
        <taxon>Mucoromycota</taxon>
        <taxon>Glomeromycotina</taxon>
        <taxon>Glomeromycetes</taxon>
        <taxon>Diversisporales</taxon>
        <taxon>Gigasporaceae</taxon>
        <taxon>Gigaspora</taxon>
    </lineage>
</organism>